<name>A0ABP0HGP4_9DINO</name>
<dbReference type="EMBL" id="CAXAMM010000792">
    <property type="protein sequence ID" value="CAK8989027.1"/>
    <property type="molecule type" value="Genomic_DNA"/>
</dbReference>
<dbReference type="Gene3D" id="3.40.50.720">
    <property type="entry name" value="NAD(P)-binding Rossmann-like Domain"/>
    <property type="match status" value="1"/>
</dbReference>
<keyword evidence="8 9" id="KW-0472">Membrane</keyword>
<dbReference type="NCBIfam" id="NF007388">
    <property type="entry name" value="PRK09912.1"/>
    <property type="match status" value="1"/>
</dbReference>
<feature type="transmembrane region" description="Helical" evidence="9">
    <location>
        <begin position="20"/>
        <end position="43"/>
    </location>
</feature>
<dbReference type="PROSITE" id="PS50928">
    <property type="entry name" value="ABC_TM1"/>
    <property type="match status" value="2"/>
</dbReference>
<dbReference type="PROSITE" id="PS00211">
    <property type="entry name" value="ABC_TRANSPORTER_1"/>
    <property type="match status" value="1"/>
</dbReference>
<accession>A0ABP0HGP4</accession>
<feature type="transmembrane region" description="Helical" evidence="9">
    <location>
        <begin position="304"/>
        <end position="323"/>
    </location>
</feature>
<dbReference type="Pfam" id="PF01261">
    <property type="entry name" value="AP_endonuc_2"/>
    <property type="match status" value="1"/>
</dbReference>
<dbReference type="InterPro" id="IPR013022">
    <property type="entry name" value="Xyl_isomerase-like_TIM-brl"/>
</dbReference>
<keyword evidence="4 9" id="KW-0812">Transmembrane</keyword>
<dbReference type="Gene3D" id="2.40.50.140">
    <property type="entry name" value="Nucleic acid-binding proteins"/>
    <property type="match status" value="1"/>
</dbReference>
<organism evidence="12 13">
    <name type="scientific">Durusdinium trenchii</name>
    <dbReference type="NCBI Taxonomy" id="1381693"/>
    <lineage>
        <taxon>Eukaryota</taxon>
        <taxon>Sar</taxon>
        <taxon>Alveolata</taxon>
        <taxon>Dinophyceae</taxon>
        <taxon>Suessiales</taxon>
        <taxon>Symbiodiniaceae</taxon>
        <taxon>Durusdinium</taxon>
    </lineage>
</organism>
<feature type="transmembrane region" description="Helical" evidence="9">
    <location>
        <begin position="205"/>
        <end position="230"/>
    </location>
</feature>
<comment type="subcellular location">
    <subcellularLocation>
        <location evidence="1">Membrane</location>
        <topology evidence="1">Multi-pass membrane protein</topology>
    </subcellularLocation>
</comment>
<keyword evidence="5" id="KW-0547">Nucleotide-binding</keyword>
<evidence type="ECO:0000256" key="9">
    <source>
        <dbReference type="SAM" id="Phobius"/>
    </source>
</evidence>
<dbReference type="Pfam" id="PF17912">
    <property type="entry name" value="OB_MalK"/>
    <property type="match status" value="1"/>
</dbReference>
<evidence type="ECO:0000256" key="8">
    <source>
        <dbReference type="ARBA" id="ARBA00023136"/>
    </source>
</evidence>
<feature type="domain" description="ABC transmembrane type-1" evidence="11">
    <location>
        <begin position="370"/>
        <end position="562"/>
    </location>
</feature>
<dbReference type="InterPro" id="IPR036237">
    <property type="entry name" value="Xyl_isomerase-like_sf"/>
</dbReference>
<keyword evidence="13" id="KW-1185">Reference proteome</keyword>
<protein>
    <submittedName>
        <fullName evidence="12">L-glyceraldehyde 3-phosphate reductase (GAP reductase)</fullName>
    </submittedName>
</protein>
<feature type="domain" description="ABC transporter" evidence="10">
    <location>
        <begin position="553"/>
        <end position="784"/>
    </location>
</feature>
<dbReference type="SUPFAM" id="SSF51430">
    <property type="entry name" value="NAD(P)-linked oxidoreductase"/>
    <property type="match status" value="1"/>
</dbReference>
<dbReference type="Gene3D" id="3.30.360.10">
    <property type="entry name" value="Dihydrodipicolinate Reductase, domain 2"/>
    <property type="match status" value="1"/>
</dbReference>
<dbReference type="Gene3D" id="2.40.50.100">
    <property type="match status" value="1"/>
</dbReference>
<evidence type="ECO:0000259" key="11">
    <source>
        <dbReference type="PROSITE" id="PS50928"/>
    </source>
</evidence>
<feature type="transmembrane region" description="Helical" evidence="9">
    <location>
        <begin position="376"/>
        <end position="394"/>
    </location>
</feature>
<dbReference type="SUPFAM" id="SSF161098">
    <property type="entry name" value="MetI-like"/>
    <property type="match status" value="2"/>
</dbReference>
<dbReference type="InterPro" id="IPR035906">
    <property type="entry name" value="MetI-like_sf"/>
</dbReference>
<dbReference type="SUPFAM" id="SSF50331">
    <property type="entry name" value="MOP-like"/>
    <property type="match status" value="1"/>
</dbReference>
<dbReference type="InterPro" id="IPR008995">
    <property type="entry name" value="Mo/tungstate-bd_C_term_dom"/>
</dbReference>
<feature type="transmembrane region" description="Helical" evidence="9">
    <location>
        <begin position="76"/>
        <end position="98"/>
    </location>
</feature>
<dbReference type="InterPro" id="IPR036812">
    <property type="entry name" value="NAD(P)_OxRdtase_dom_sf"/>
</dbReference>
<dbReference type="PANTHER" id="PTHR43875:SF1">
    <property type="entry name" value="OSMOPROTECTIVE COMPOUNDS UPTAKE ATP-BINDING PROTEIN GGTA"/>
    <property type="match status" value="1"/>
</dbReference>
<keyword evidence="6" id="KW-0067">ATP-binding</keyword>
<feature type="transmembrane region" description="Helical" evidence="9">
    <location>
        <begin position="406"/>
        <end position="426"/>
    </location>
</feature>
<dbReference type="Pfam" id="PF00005">
    <property type="entry name" value="ABC_tran"/>
    <property type="match status" value="1"/>
</dbReference>
<dbReference type="InterPro" id="IPR017871">
    <property type="entry name" value="ABC_transporter-like_CS"/>
</dbReference>
<keyword evidence="3" id="KW-0813">Transport</keyword>
<dbReference type="PANTHER" id="PTHR43875">
    <property type="entry name" value="MALTODEXTRIN IMPORT ATP-BINDING PROTEIN MSMX"/>
    <property type="match status" value="1"/>
</dbReference>
<dbReference type="Proteomes" id="UP001642464">
    <property type="component" value="Unassembled WGS sequence"/>
</dbReference>
<dbReference type="PROSITE" id="PS50893">
    <property type="entry name" value="ABC_TRANSPORTER_2"/>
    <property type="match status" value="1"/>
</dbReference>
<dbReference type="InterPro" id="IPR000515">
    <property type="entry name" value="MetI-like"/>
</dbReference>
<dbReference type="CDD" id="cd06261">
    <property type="entry name" value="TM_PBP2"/>
    <property type="match status" value="2"/>
</dbReference>
<feature type="domain" description="ABC transmembrane type-1" evidence="11">
    <location>
        <begin position="73"/>
        <end position="286"/>
    </location>
</feature>
<gene>
    <name evidence="12" type="ORF">SCF082_LOCUS1649</name>
</gene>
<evidence type="ECO:0000256" key="3">
    <source>
        <dbReference type="ARBA" id="ARBA00022448"/>
    </source>
</evidence>
<evidence type="ECO:0000256" key="2">
    <source>
        <dbReference type="ARBA" id="ARBA00010928"/>
    </source>
</evidence>
<evidence type="ECO:0000259" key="10">
    <source>
        <dbReference type="PROSITE" id="PS50893"/>
    </source>
</evidence>
<dbReference type="SMART" id="SM00382">
    <property type="entry name" value="AAA"/>
    <property type="match status" value="1"/>
</dbReference>
<dbReference type="Pfam" id="PF00248">
    <property type="entry name" value="Aldo_ket_red"/>
    <property type="match status" value="1"/>
</dbReference>
<dbReference type="InterPro" id="IPR012340">
    <property type="entry name" value="NA-bd_OB-fold"/>
</dbReference>
<evidence type="ECO:0000313" key="12">
    <source>
        <dbReference type="EMBL" id="CAK8989027.1"/>
    </source>
</evidence>
<dbReference type="InterPro" id="IPR047641">
    <property type="entry name" value="ABC_transpr_MalK/UgpC-like"/>
</dbReference>
<dbReference type="Gene3D" id="3.40.50.300">
    <property type="entry name" value="P-loop containing nucleotide triphosphate hydrolases"/>
    <property type="match status" value="1"/>
</dbReference>
<evidence type="ECO:0000256" key="5">
    <source>
        <dbReference type="ARBA" id="ARBA00022741"/>
    </source>
</evidence>
<dbReference type="SUPFAM" id="SSF51658">
    <property type="entry name" value="Xylose isomerase-like"/>
    <property type="match status" value="1"/>
</dbReference>
<dbReference type="Gene3D" id="1.10.3720.10">
    <property type="entry name" value="MetI-like"/>
    <property type="match status" value="2"/>
</dbReference>
<comment type="caution">
    <text evidence="12">The sequence shown here is derived from an EMBL/GenBank/DDBJ whole genome shotgun (WGS) entry which is preliminary data.</text>
</comment>
<dbReference type="Pfam" id="PF22725">
    <property type="entry name" value="GFO_IDH_MocA_C3"/>
    <property type="match status" value="1"/>
</dbReference>
<dbReference type="InterPro" id="IPR040582">
    <property type="entry name" value="OB_MalK-like"/>
</dbReference>
<sequence>MAAATGPVRWHRNLSAKIAAIPMITTALVVFIGGTAWTVLYSFTSSKLLPREKFVGLAQYERLWSSSKWLISIENLAIYGVFSLVFSLLIGFMLAALLDQKIRFEDTFRTILLYPFALSFIVTGLAWQWILNPDFGIQHVVRSLGWESFSFDPLYDPDIVIYGILIAGLWQGTGLIMCLMLAGLRGIDEDIWKAAKIDGIPMWKTYIFIVIPMMRGIFITAIVLIASGIIKVYDLVVAQTGGGPGIASEVPAKYVYDAMFLSQNLGQGFAASTMMLLTVIIIVEMTGPRGPKPGRTLSRRNIMIYGTLIVVSLYYLLPLYVMVVTSLKGMPEIRLGNIFSPPVEITFQPWVKAWAEACTGLNCDGLSRGFFNSVRILIPSVVLSIAIASVNGYALANWRFKGSETFFTILIVGAFIPYQVMIYPIVIMLREVGLYGSLTGLVIVHTIFGMPILTLLFRNYFASVPQELFKAARVDGAGFWGIYFQIMVPMSLPIFVVAMILQVTGIWNDFLFGVIYTKPDLYPMTVQLNNIVNSTQGVKEYNVNMAATILTGLVPLTIYFISGKLFVRGIDLNLDVGRGEFLVLLGSSGCGKSTLLNCIAGLLDVSDGQIFIGERNVTWEEPSKRGIGMVFQSYALYPQMTVAGNLSFGLKNAGLPKPEIEERVNRAAKILQIEPLLSRKPAALSGGQRQRAAIGRALVRDADVFLFDEPLSNLDAKLRADLRVEIKQLHQQLSNTMIYVTHDQIEAMTLADRIAIMRGGQILQLASPNEIYNRPANKYVAEFIGSPTMNFFDGEIVGGDGLRFAVGNHAFPLEGYDFRDGLAVQGPAWFGIRPEHMVTGTKAESARIRLSGQVELVEPLGSDTLARVAVDGRSLWVRMDGQANIRDGDDIVVGFDPVEGFGAAYEDAAAFKGLLDKHGLTMPSGHFFPLEQFEDDFAGVLETARTLGMNRLFCPALPPEQRVADPAAWVSVGHRLEEIGNRVRDAGLRFGWHNHDFEFAACTDGRLPMDILLESAPSIEWEADIAWIVRGGQDPLQWIERYAARITAAHVKDIAPEDECIDEDGWADVGYGVMDWKTLTATLRGIGFNMTDTLGIGILGCGNISAAYMRLAPLFRGIEVRACADLNEAAAKARAEEFNLRAESVDGLLAAGDIDIIVNLTVPAAHFEVSRTVLEAGKHVYSEKPFVLSVEEGKALAALAAEKGLRVGSAPDTFLGGAHQLARHLVDEGAVGRVTSGTCFVQSPGMEMWHPNPDFFFKPGGGPILDLGPYYVSNLVQLLGPVKRVTAMSSSGSDYRTITSQPRHGEKIKVETPTTIHAIMQFHSGAQVTYCASWDVWQHGHSNMELYGRDGTLHVPDPNFFGGEVRLTEKDSFITVSEDWKHPFSVANDGSHANYRTAGLADMALAILQGRPHRCSLEFSLHVVDVMTSILASGETGPVGSIGDIMTFQASQARYETMEYRRCGRSGLKLPVISLGLWHNFGEDTPHERKRDIARTAFDLGITHFDLANNYGPPPGSAEEAFGDLLKTDFAPYRDEMIISSKAGYGMWPGPYGEWGSRKYLIASCDQSLKRMGLDYVDIFYSHRFDPDTPLEETMMALDHIVRSGRALYVGISSYNSRRTREAVAILKDLGTPCLIHQPSYSMINRWVEEDGLLDTLDDLGIGSIAFTPLAQGMLTSKYLKGIPEGSRATQGKSLQDQFLSEENLATIRALNGIAERRGQNLAQMALAWVLRRGRVTTALIGASRAEQVRDCVGALGNLEFTDAELAEIDATTRDANVNLWAASSEREGPSRNK</sequence>
<feature type="transmembrane region" description="Helical" evidence="9">
    <location>
        <begin position="478"/>
        <end position="501"/>
    </location>
</feature>
<dbReference type="InterPro" id="IPR003593">
    <property type="entry name" value="AAA+_ATPase"/>
</dbReference>
<evidence type="ECO:0000256" key="4">
    <source>
        <dbReference type="ARBA" id="ARBA00022692"/>
    </source>
</evidence>
<keyword evidence="7 9" id="KW-1133">Transmembrane helix</keyword>
<dbReference type="InterPro" id="IPR036291">
    <property type="entry name" value="NAD(P)-bd_dom_sf"/>
</dbReference>
<feature type="transmembrane region" description="Helical" evidence="9">
    <location>
        <begin position="432"/>
        <end position="457"/>
    </location>
</feature>
<dbReference type="CDD" id="cd03301">
    <property type="entry name" value="ABC_MalK_N"/>
    <property type="match status" value="1"/>
</dbReference>
<dbReference type="InterPro" id="IPR000683">
    <property type="entry name" value="Gfo/Idh/MocA-like_OxRdtase_N"/>
</dbReference>
<dbReference type="Pfam" id="PF01408">
    <property type="entry name" value="GFO_IDH_MocA"/>
    <property type="match status" value="1"/>
</dbReference>
<proteinExistence type="inferred from homology"/>
<evidence type="ECO:0000256" key="7">
    <source>
        <dbReference type="ARBA" id="ARBA00022989"/>
    </source>
</evidence>
<feature type="transmembrane region" description="Helical" evidence="9">
    <location>
        <begin position="110"/>
        <end position="130"/>
    </location>
</feature>
<dbReference type="SUPFAM" id="SSF51735">
    <property type="entry name" value="NAD(P)-binding Rossmann-fold domains"/>
    <property type="match status" value="1"/>
</dbReference>
<evidence type="ECO:0000256" key="6">
    <source>
        <dbReference type="ARBA" id="ARBA00022840"/>
    </source>
</evidence>
<dbReference type="Gene3D" id="3.20.20.100">
    <property type="entry name" value="NADP-dependent oxidoreductase domain"/>
    <property type="match status" value="1"/>
</dbReference>
<dbReference type="InterPro" id="IPR055170">
    <property type="entry name" value="GFO_IDH_MocA-like_dom"/>
</dbReference>
<dbReference type="Gene3D" id="3.20.20.150">
    <property type="entry name" value="Divalent-metal-dependent TIM barrel enzymes"/>
    <property type="match status" value="1"/>
</dbReference>
<dbReference type="InterPro" id="IPR027417">
    <property type="entry name" value="P-loop_NTPase"/>
</dbReference>
<dbReference type="InterPro" id="IPR015855">
    <property type="entry name" value="ABC_transpr_MalK-like"/>
</dbReference>
<feature type="transmembrane region" description="Helical" evidence="9">
    <location>
        <begin position="265"/>
        <end position="283"/>
    </location>
</feature>
<dbReference type="SUPFAM" id="SSF52540">
    <property type="entry name" value="P-loop containing nucleoside triphosphate hydrolases"/>
    <property type="match status" value="1"/>
</dbReference>
<reference evidence="12 13" key="1">
    <citation type="submission" date="2024-02" db="EMBL/GenBank/DDBJ databases">
        <authorList>
            <person name="Chen Y."/>
            <person name="Shah S."/>
            <person name="Dougan E. K."/>
            <person name="Thang M."/>
            <person name="Chan C."/>
        </authorList>
    </citation>
    <scope>NUCLEOTIDE SEQUENCE [LARGE SCALE GENOMIC DNA]</scope>
</reference>
<dbReference type="Pfam" id="PF00528">
    <property type="entry name" value="BPD_transp_1"/>
    <property type="match status" value="2"/>
</dbReference>
<dbReference type="InterPro" id="IPR047628">
    <property type="entry name" value="GAP_reductase"/>
</dbReference>
<feature type="transmembrane region" description="Helical" evidence="9">
    <location>
        <begin position="159"/>
        <end position="184"/>
    </location>
</feature>
<dbReference type="InterPro" id="IPR023210">
    <property type="entry name" value="NADP_OxRdtase_dom"/>
</dbReference>
<dbReference type="InterPro" id="IPR003439">
    <property type="entry name" value="ABC_transporter-like_ATP-bd"/>
</dbReference>
<dbReference type="CDD" id="cd19150">
    <property type="entry name" value="AKR_AKR14A1"/>
    <property type="match status" value="1"/>
</dbReference>
<comment type="similarity">
    <text evidence="2">Belongs to the Gfo/Idh/MocA family.</text>
</comment>
<evidence type="ECO:0000256" key="1">
    <source>
        <dbReference type="ARBA" id="ARBA00004141"/>
    </source>
</evidence>
<dbReference type="SUPFAM" id="SSF55347">
    <property type="entry name" value="Glyceraldehyde-3-phosphate dehydrogenase-like, C-terminal domain"/>
    <property type="match status" value="1"/>
</dbReference>
<evidence type="ECO:0000313" key="13">
    <source>
        <dbReference type="Proteomes" id="UP001642464"/>
    </source>
</evidence>